<dbReference type="EMBL" id="BARW01024920">
    <property type="protein sequence ID" value="GAI97414.1"/>
    <property type="molecule type" value="Genomic_DNA"/>
</dbReference>
<evidence type="ECO:0000313" key="1">
    <source>
        <dbReference type="EMBL" id="GAI97414.1"/>
    </source>
</evidence>
<proteinExistence type="predicted"/>
<gene>
    <name evidence="1" type="ORF">S12H4_40971</name>
</gene>
<name>X1UYF4_9ZZZZ</name>
<protein>
    <submittedName>
        <fullName evidence="1">Uncharacterized protein</fullName>
    </submittedName>
</protein>
<organism evidence="1">
    <name type="scientific">marine sediment metagenome</name>
    <dbReference type="NCBI Taxonomy" id="412755"/>
    <lineage>
        <taxon>unclassified sequences</taxon>
        <taxon>metagenomes</taxon>
        <taxon>ecological metagenomes</taxon>
    </lineage>
</organism>
<reference evidence="1" key="1">
    <citation type="journal article" date="2014" name="Front. Microbiol.">
        <title>High frequency of phylogenetically diverse reductive dehalogenase-homologous genes in deep subseafloor sedimentary metagenomes.</title>
        <authorList>
            <person name="Kawai M."/>
            <person name="Futagami T."/>
            <person name="Toyoda A."/>
            <person name="Takaki Y."/>
            <person name="Nishi S."/>
            <person name="Hori S."/>
            <person name="Arai W."/>
            <person name="Tsubouchi T."/>
            <person name="Morono Y."/>
            <person name="Uchiyama I."/>
            <person name="Ito T."/>
            <person name="Fujiyama A."/>
            <person name="Inagaki F."/>
            <person name="Takami H."/>
        </authorList>
    </citation>
    <scope>NUCLEOTIDE SEQUENCE</scope>
    <source>
        <strain evidence="1">Expedition CK06-06</strain>
    </source>
</reference>
<comment type="caution">
    <text evidence="1">The sequence shown here is derived from an EMBL/GenBank/DDBJ whole genome shotgun (WGS) entry which is preliminary data.</text>
</comment>
<dbReference type="AlphaFoldDB" id="X1UYF4"/>
<feature type="non-terminal residue" evidence="1">
    <location>
        <position position="68"/>
    </location>
</feature>
<sequence length="68" mass="7648">MELILNNNKQKDLDYLINKTSEKQIEIGIPNFCLFIGSGCSCSSGIPTASELIEILIKKIFISNHKDY</sequence>
<accession>X1UYF4</accession>